<evidence type="ECO:0000313" key="1">
    <source>
        <dbReference type="EMBL" id="MFD1550094.1"/>
    </source>
</evidence>
<dbReference type="Proteomes" id="UP001597195">
    <property type="component" value="Unassembled WGS sequence"/>
</dbReference>
<name>A0ABW4H5R9_9LACO</name>
<gene>
    <name evidence="1" type="ORF">ACFQ5T_10415</name>
</gene>
<dbReference type="EMBL" id="JBHTOM010000016">
    <property type="protein sequence ID" value="MFD1550094.1"/>
    <property type="molecule type" value="Genomic_DNA"/>
</dbReference>
<proteinExistence type="predicted"/>
<sequence length="41" mass="4843">MAVVYEMETVYQKYKGEKNYANKNISLDIKNNQIVGCIWRS</sequence>
<organism evidence="1 2">
    <name type="scientific">Levilactobacillus fuyuanensis</name>
    <dbReference type="NCBI Taxonomy" id="2486022"/>
    <lineage>
        <taxon>Bacteria</taxon>
        <taxon>Bacillati</taxon>
        <taxon>Bacillota</taxon>
        <taxon>Bacilli</taxon>
        <taxon>Lactobacillales</taxon>
        <taxon>Lactobacillaceae</taxon>
        <taxon>Levilactobacillus</taxon>
    </lineage>
</organism>
<dbReference type="RefSeq" id="WP_263853803.1">
    <property type="nucleotide sequence ID" value="NZ_JBHTOM010000016.1"/>
</dbReference>
<evidence type="ECO:0000313" key="2">
    <source>
        <dbReference type="Proteomes" id="UP001597195"/>
    </source>
</evidence>
<comment type="caution">
    <text evidence="1">The sequence shown here is derived from an EMBL/GenBank/DDBJ whole genome shotgun (WGS) entry which is preliminary data.</text>
</comment>
<evidence type="ECO:0008006" key="3">
    <source>
        <dbReference type="Google" id="ProtNLM"/>
    </source>
</evidence>
<keyword evidence="2" id="KW-1185">Reference proteome</keyword>
<accession>A0ABW4H5R9</accession>
<reference evidence="2" key="1">
    <citation type="journal article" date="2019" name="Int. J. Syst. Evol. Microbiol.">
        <title>The Global Catalogue of Microorganisms (GCM) 10K type strain sequencing project: providing services to taxonomists for standard genome sequencing and annotation.</title>
        <authorList>
            <consortium name="The Broad Institute Genomics Platform"/>
            <consortium name="The Broad Institute Genome Sequencing Center for Infectious Disease"/>
            <person name="Wu L."/>
            <person name="Ma J."/>
        </authorList>
    </citation>
    <scope>NUCLEOTIDE SEQUENCE [LARGE SCALE GENOMIC DNA]</scope>
    <source>
        <strain evidence="2">CCM 8906</strain>
    </source>
</reference>
<protein>
    <recommendedName>
        <fullName evidence="3">ABC transporter ATP-binding protein</fullName>
    </recommendedName>
</protein>